<dbReference type="PROSITE" id="PS00092">
    <property type="entry name" value="N6_MTASE"/>
    <property type="match status" value="1"/>
</dbReference>
<evidence type="ECO:0000256" key="5">
    <source>
        <dbReference type="ARBA" id="ARBA00022691"/>
    </source>
</evidence>
<organism evidence="7 8">
    <name type="scientific">Halobaculum gomorrense</name>
    <dbReference type="NCBI Taxonomy" id="43928"/>
    <lineage>
        <taxon>Archaea</taxon>
        <taxon>Methanobacteriati</taxon>
        <taxon>Methanobacteriota</taxon>
        <taxon>Stenosarchaea group</taxon>
        <taxon>Halobacteria</taxon>
        <taxon>Halobacteriales</taxon>
        <taxon>Haloferacaceae</taxon>
        <taxon>Halobaculum</taxon>
    </lineage>
</organism>
<dbReference type="STRING" id="43928.SAMN05443636_2626"/>
<dbReference type="Proteomes" id="UP000184357">
    <property type="component" value="Unassembled WGS sequence"/>
</dbReference>
<keyword evidence="8" id="KW-1185">Reference proteome</keyword>
<dbReference type="InterPro" id="IPR012327">
    <property type="entry name" value="MeTrfase_D12"/>
</dbReference>
<dbReference type="InterPro" id="IPR023095">
    <property type="entry name" value="Ade_MeTrfase_dom_2"/>
</dbReference>
<dbReference type="EMBL" id="FQWV01000007">
    <property type="protein sequence ID" value="SHH45341.1"/>
    <property type="molecule type" value="Genomic_DNA"/>
</dbReference>
<dbReference type="Pfam" id="PF02086">
    <property type="entry name" value="MethyltransfD12"/>
    <property type="match status" value="1"/>
</dbReference>
<dbReference type="RefSeq" id="WP_073310296.1">
    <property type="nucleotide sequence ID" value="NZ_FQWV01000007.1"/>
</dbReference>
<reference evidence="7 8" key="1">
    <citation type="submission" date="2016-11" db="EMBL/GenBank/DDBJ databases">
        <authorList>
            <person name="Jaros S."/>
            <person name="Januszkiewicz K."/>
            <person name="Wedrychowicz H."/>
        </authorList>
    </citation>
    <scope>NUCLEOTIDE SEQUENCE [LARGE SCALE GENOMIC DNA]</scope>
    <source>
        <strain evidence="7 8">DSM 9297</strain>
    </source>
</reference>
<name>A0A1M5T3M2_9EURY</name>
<dbReference type="GO" id="GO:0043565">
    <property type="term" value="F:sequence-specific DNA binding"/>
    <property type="evidence" value="ECO:0007669"/>
    <property type="project" value="TreeGrafter"/>
</dbReference>
<gene>
    <name evidence="7" type="ORF">SAMN05443636_2626</name>
</gene>
<dbReference type="InterPro" id="IPR029063">
    <property type="entry name" value="SAM-dependent_MTases_sf"/>
</dbReference>
<dbReference type="GO" id="GO:0009307">
    <property type="term" value="P:DNA restriction-modification system"/>
    <property type="evidence" value="ECO:0007669"/>
    <property type="project" value="InterPro"/>
</dbReference>
<evidence type="ECO:0000256" key="6">
    <source>
        <dbReference type="ARBA" id="ARBA00047942"/>
    </source>
</evidence>
<sequence length="289" mass="33187">MAAPILKWAGGKRQLLSEITGRFPAEFERYHEPFVGGGAVYFHLEPENGSINDLNDRLVTLYEVIRDRDPEALIAENRTHEHSEEYYYDARDEFNELHELDEKTADERLREASLFVYLNRTCFNGLYRENSSGEFNVPVGRYANPDWVQADRVRALHDALQDTTIHNEDFEYVRGVATEGDLVYFDPPYEPVSTTADFTDYHAEGFDRDDQRRLRDLAVDLDEMGVSVVLSNSPPVAELYEGVDQFTVHVVEATRAINSDADNRGEVAEVLITNVRPERQRRTTLSTFE</sequence>
<dbReference type="PANTHER" id="PTHR30481">
    <property type="entry name" value="DNA ADENINE METHYLASE"/>
    <property type="match status" value="1"/>
</dbReference>
<evidence type="ECO:0000313" key="8">
    <source>
        <dbReference type="Proteomes" id="UP000184357"/>
    </source>
</evidence>
<evidence type="ECO:0000256" key="2">
    <source>
        <dbReference type="ARBA" id="ARBA00011900"/>
    </source>
</evidence>
<evidence type="ECO:0000256" key="3">
    <source>
        <dbReference type="ARBA" id="ARBA00022603"/>
    </source>
</evidence>
<dbReference type="OrthoDB" id="372040at2157"/>
<dbReference type="AlphaFoldDB" id="A0A1M5T3M2"/>
<dbReference type="Gene3D" id="3.40.50.150">
    <property type="entry name" value="Vaccinia Virus protein VP39"/>
    <property type="match status" value="1"/>
</dbReference>
<dbReference type="PIRSF" id="PIRSF000398">
    <property type="entry name" value="M_m6A_EcoRV"/>
    <property type="match status" value="1"/>
</dbReference>
<keyword evidence="4" id="KW-0808">Transferase</keyword>
<dbReference type="NCBIfam" id="TIGR00571">
    <property type="entry name" value="dam"/>
    <property type="match status" value="1"/>
</dbReference>
<dbReference type="GO" id="GO:0032259">
    <property type="term" value="P:methylation"/>
    <property type="evidence" value="ECO:0007669"/>
    <property type="project" value="UniProtKB-KW"/>
</dbReference>
<dbReference type="GO" id="GO:1904047">
    <property type="term" value="F:S-adenosyl-L-methionine binding"/>
    <property type="evidence" value="ECO:0007669"/>
    <property type="project" value="TreeGrafter"/>
</dbReference>
<dbReference type="SUPFAM" id="SSF53335">
    <property type="entry name" value="S-adenosyl-L-methionine-dependent methyltransferases"/>
    <property type="match status" value="1"/>
</dbReference>
<proteinExistence type="inferred from homology"/>
<comment type="catalytic activity">
    <reaction evidence="6">
        <text>a 2'-deoxyadenosine in DNA + S-adenosyl-L-methionine = an N(6)-methyl-2'-deoxyadenosine in DNA + S-adenosyl-L-homocysteine + H(+)</text>
        <dbReference type="Rhea" id="RHEA:15197"/>
        <dbReference type="Rhea" id="RHEA-COMP:12418"/>
        <dbReference type="Rhea" id="RHEA-COMP:12419"/>
        <dbReference type="ChEBI" id="CHEBI:15378"/>
        <dbReference type="ChEBI" id="CHEBI:57856"/>
        <dbReference type="ChEBI" id="CHEBI:59789"/>
        <dbReference type="ChEBI" id="CHEBI:90615"/>
        <dbReference type="ChEBI" id="CHEBI:90616"/>
        <dbReference type="EC" id="2.1.1.72"/>
    </reaction>
</comment>
<keyword evidence="5" id="KW-0949">S-adenosyl-L-methionine</keyword>
<dbReference type="Gene3D" id="1.10.1020.10">
    <property type="entry name" value="Adenine-specific Methyltransferase, Domain 2"/>
    <property type="match status" value="1"/>
</dbReference>
<dbReference type="EC" id="2.1.1.72" evidence="2"/>
<dbReference type="InterPro" id="IPR012263">
    <property type="entry name" value="M_m6A_EcoRV"/>
</dbReference>
<dbReference type="GO" id="GO:0006298">
    <property type="term" value="P:mismatch repair"/>
    <property type="evidence" value="ECO:0007669"/>
    <property type="project" value="TreeGrafter"/>
</dbReference>
<comment type="similarity">
    <text evidence="1">Belongs to the N(4)/N(6)-methyltransferase family.</text>
</comment>
<evidence type="ECO:0000313" key="7">
    <source>
        <dbReference type="EMBL" id="SHH45341.1"/>
    </source>
</evidence>
<dbReference type="PRINTS" id="PR00505">
    <property type="entry name" value="D12N6MTFRASE"/>
</dbReference>
<evidence type="ECO:0000256" key="4">
    <source>
        <dbReference type="ARBA" id="ARBA00022679"/>
    </source>
</evidence>
<dbReference type="InterPro" id="IPR002052">
    <property type="entry name" value="DNA_methylase_N6_adenine_CS"/>
</dbReference>
<accession>A0A1M5T3M2</accession>
<protein>
    <recommendedName>
        <fullName evidence="2">site-specific DNA-methyltransferase (adenine-specific)</fullName>
        <ecNumber evidence="2">2.1.1.72</ecNumber>
    </recommendedName>
</protein>
<dbReference type="PANTHER" id="PTHR30481:SF3">
    <property type="entry name" value="DNA ADENINE METHYLASE"/>
    <property type="match status" value="1"/>
</dbReference>
<keyword evidence="3 7" id="KW-0489">Methyltransferase</keyword>
<dbReference type="GO" id="GO:0009007">
    <property type="term" value="F:site-specific DNA-methyltransferase (adenine-specific) activity"/>
    <property type="evidence" value="ECO:0007669"/>
    <property type="project" value="UniProtKB-EC"/>
</dbReference>
<evidence type="ECO:0000256" key="1">
    <source>
        <dbReference type="ARBA" id="ARBA00006594"/>
    </source>
</evidence>